<dbReference type="GO" id="GO:0005524">
    <property type="term" value="F:ATP binding"/>
    <property type="evidence" value="ECO:0007669"/>
    <property type="project" value="InterPro"/>
</dbReference>
<dbReference type="InterPro" id="IPR011009">
    <property type="entry name" value="Kinase-like_dom_sf"/>
</dbReference>
<dbReference type="EMBL" id="SEOQ01000039">
    <property type="protein sequence ID" value="TFY71734.1"/>
    <property type="molecule type" value="Genomic_DNA"/>
</dbReference>
<dbReference type="AlphaFoldDB" id="A0A4Y9ZB98"/>
<accession>A0A4Y9ZB98</accession>
<feature type="region of interest" description="Disordered" evidence="1">
    <location>
        <begin position="1"/>
        <end position="32"/>
    </location>
</feature>
<dbReference type="Gene3D" id="1.10.510.10">
    <property type="entry name" value="Transferase(Phosphotransferase) domain 1"/>
    <property type="match status" value="1"/>
</dbReference>
<comment type="caution">
    <text evidence="3">The sequence shown here is derived from an EMBL/GenBank/DDBJ whole genome shotgun (WGS) entry which is preliminary data.</text>
</comment>
<reference evidence="3 4" key="1">
    <citation type="submission" date="2019-02" db="EMBL/GenBank/DDBJ databases">
        <title>Genome sequencing of the rare red list fungi Dentipellis fragilis.</title>
        <authorList>
            <person name="Buettner E."/>
            <person name="Kellner H."/>
        </authorList>
    </citation>
    <scope>NUCLEOTIDE SEQUENCE [LARGE SCALE GENOMIC DNA]</scope>
    <source>
        <strain evidence="3 4">DSM 105465</strain>
    </source>
</reference>
<evidence type="ECO:0000256" key="1">
    <source>
        <dbReference type="SAM" id="MobiDB-lite"/>
    </source>
</evidence>
<dbReference type="GO" id="GO:0004672">
    <property type="term" value="F:protein kinase activity"/>
    <property type="evidence" value="ECO:0007669"/>
    <property type="project" value="InterPro"/>
</dbReference>
<name>A0A4Y9ZB98_9AGAM</name>
<gene>
    <name evidence="3" type="ORF">EVG20_g1274</name>
</gene>
<organism evidence="3 4">
    <name type="scientific">Dentipellis fragilis</name>
    <dbReference type="NCBI Taxonomy" id="205917"/>
    <lineage>
        <taxon>Eukaryota</taxon>
        <taxon>Fungi</taxon>
        <taxon>Dikarya</taxon>
        <taxon>Basidiomycota</taxon>
        <taxon>Agaricomycotina</taxon>
        <taxon>Agaricomycetes</taxon>
        <taxon>Russulales</taxon>
        <taxon>Hericiaceae</taxon>
        <taxon>Dentipellis</taxon>
    </lineage>
</organism>
<feature type="domain" description="Protein kinase" evidence="2">
    <location>
        <begin position="145"/>
        <end position="425"/>
    </location>
</feature>
<proteinExistence type="predicted"/>
<evidence type="ECO:0000313" key="3">
    <source>
        <dbReference type="EMBL" id="TFY71734.1"/>
    </source>
</evidence>
<keyword evidence="4" id="KW-1185">Reference proteome</keyword>
<protein>
    <recommendedName>
        <fullName evidence="2">Protein kinase domain-containing protein</fullName>
    </recommendedName>
</protein>
<dbReference type="PANTHER" id="PTHR44167">
    <property type="entry name" value="OVARIAN-SPECIFIC SERINE/THREONINE-PROTEIN KINASE LOK-RELATED"/>
    <property type="match status" value="1"/>
</dbReference>
<dbReference type="OrthoDB" id="2985259at2759"/>
<dbReference type="PANTHER" id="PTHR44167:SF24">
    <property type="entry name" value="SERINE_THREONINE-PROTEIN KINASE CHK2"/>
    <property type="match status" value="1"/>
</dbReference>
<dbReference type="InterPro" id="IPR000719">
    <property type="entry name" value="Prot_kinase_dom"/>
</dbReference>
<dbReference type="Proteomes" id="UP000298327">
    <property type="component" value="Unassembled WGS sequence"/>
</dbReference>
<sequence>MGKYGRSKGGPPQAGRKMDQGGSRTASRKPSRDIRSGVIALGLGFEITVAYSHWSSDTHSSSAHSFSFFDRAMASDNISPENIPPTLADWRINVTDNDNEGIWRKFRDHLRDAGATLWPHKGISILKRKPRKYVRPNGYAYVTPFRGLDGYAPGTAMDLTNFQYKNELQRPATLQDGRDGIVRVVVLRDEGHTHLKILRKIANEPLALLTNNHTLPLLFEMNFDLVTFCVFPLVGGGHLRRAFADMYESTSVGDLLDMVMQALEGLAFIHDLHIAHRDAFVDNFLVEWQPESLHMMKVPTARPRVYLIDFETAVMFELGCDLSECTCTGIPLGDLENYSRPVIPEMLNGQPYDPFKLDVWQLGVSLVFDTTLPPIEHILESMHITDAHERPYASEALLQLSRVVNNMTPQSLLIPSVPFLATDDD</sequence>
<dbReference type="STRING" id="205917.A0A4Y9ZB98"/>
<dbReference type="PROSITE" id="PS50011">
    <property type="entry name" value="PROTEIN_KINASE_DOM"/>
    <property type="match status" value="1"/>
</dbReference>
<dbReference type="SUPFAM" id="SSF56112">
    <property type="entry name" value="Protein kinase-like (PK-like)"/>
    <property type="match status" value="1"/>
</dbReference>
<evidence type="ECO:0000259" key="2">
    <source>
        <dbReference type="PROSITE" id="PS50011"/>
    </source>
</evidence>
<dbReference type="SMART" id="SM00220">
    <property type="entry name" value="S_TKc"/>
    <property type="match status" value="1"/>
</dbReference>
<evidence type="ECO:0000313" key="4">
    <source>
        <dbReference type="Proteomes" id="UP000298327"/>
    </source>
</evidence>